<keyword evidence="1" id="KW-0472">Membrane</keyword>
<evidence type="ECO:0000313" key="3">
    <source>
        <dbReference type="Proteomes" id="UP000321181"/>
    </source>
</evidence>
<keyword evidence="3" id="KW-1185">Reference proteome</keyword>
<feature type="transmembrane region" description="Helical" evidence="1">
    <location>
        <begin position="89"/>
        <end position="115"/>
    </location>
</feature>
<accession>A0A512DCW5</accession>
<feature type="transmembrane region" description="Helical" evidence="1">
    <location>
        <begin position="55"/>
        <end position="77"/>
    </location>
</feature>
<keyword evidence="1" id="KW-0812">Transmembrane</keyword>
<organism evidence="2 3">
    <name type="scientific">Cellulomonas aerilata</name>
    <dbReference type="NCBI Taxonomy" id="515326"/>
    <lineage>
        <taxon>Bacteria</taxon>
        <taxon>Bacillati</taxon>
        <taxon>Actinomycetota</taxon>
        <taxon>Actinomycetes</taxon>
        <taxon>Micrococcales</taxon>
        <taxon>Cellulomonadaceae</taxon>
        <taxon>Cellulomonas</taxon>
    </lineage>
</organism>
<evidence type="ECO:0000313" key="2">
    <source>
        <dbReference type="EMBL" id="GEO34312.1"/>
    </source>
</evidence>
<sequence>MVTVSELGGPHPPRAVRPGRPARPGRLVVGVVLGIVAVLVAQSVLFFALSGHPAFAASPALLYVSLLLPGVPAAGLLPSARVRRAAAGLVLGLAWGAIATAAVTAVLTAVALAVLR</sequence>
<dbReference type="Proteomes" id="UP000321181">
    <property type="component" value="Unassembled WGS sequence"/>
</dbReference>
<proteinExistence type="predicted"/>
<dbReference type="EMBL" id="BJYY01000013">
    <property type="protein sequence ID" value="GEO34312.1"/>
    <property type="molecule type" value="Genomic_DNA"/>
</dbReference>
<evidence type="ECO:0000256" key="1">
    <source>
        <dbReference type="SAM" id="Phobius"/>
    </source>
</evidence>
<keyword evidence="1" id="KW-1133">Transmembrane helix</keyword>
<gene>
    <name evidence="2" type="ORF">CAE01nite_20370</name>
</gene>
<dbReference type="AlphaFoldDB" id="A0A512DCW5"/>
<name>A0A512DCW5_9CELL</name>
<protein>
    <submittedName>
        <fullName evidence="2">Uncharacterized protein</fullName>
    </submittedName>
</protein>
<reference evidence="2 3" key="1">
    <citation type="submission" date="2019-07" db="EMBL/GenBank/DDBJ databases">
        <title>Whole genome shotgun sequence of Cellulomonas aerilata NBRC 106308.</title>
        <authorList>
            <person name="Hosoyama A."/>
            <person name="Uohara A."/>
            <person name="Ohji S."/>
            <person name="Ichikawa N."/>
        </authorList>
    </citation>
    <scope>NUCLEOTIDE SEQUENCE [LARGE SCALE GENOMIC DNA]</scope>
    <source>
        <strain evidence="2 3">NBRC 106308</strain>
    </source>
</reference>
<comment type="caution">
    <text evidence="2">The sequence shown here is derived from an EMBL/GenBank/DDBJ whole genome shotgun (WGS) entry which is preliminary data.</text>
</comment>
<feature type="transmembrane region" description="Helical" evidence="1">
    <location>
        <begin position="27"/>
        <end position="49"/>
    </location>
</feature>